<reference evidence="2" key="1">
    <citation type="journal article" date="2024" name="Front. Bioeng. Biotechnol.">
        <title>Genome-scale model development and genomic sequencing of the oleaginous clade Lipomyces.</title>
        <authorList>
            <person name="Czajka J.J."/>
            <person name="Han Y."/>
            <person name="Kim J."/>
            <person name="Mondo S.J."/>
            <person name="Hofstad B.A."/>
            <person name="Robles A."/>
            <person name="Haridas S."/>
            <person name="Riley R."/>
            <person name="LaButti K."/>
            <person name="Pangilinan J."/>
            <person name="Andreopoulos W."/>
            <person name="Lipzen A."/>
            <person name="Yan J."/>
            <person name="Wang M."/>
            <person name="Ng V."/>
            <person name="Grigoriev I.V."/>
            <person name="Spatafora J.W."/>
            <person name="Magnuson J.K."/>
            <person name="Baker S.E."/>
            <person name="Pomraning K.R."/>
        </authorList>
    </citation>
    <scope>NUCLEOTIDE SEQUENCE [LARGE SCALE GENOMIC DNA]</scope>
    <source>
        <strain evidence="2">CBS 10300</strain>
    </source>
</reference>
<keyword evidence="2" id="KW-1185">Reference proteome</keyword>
<evidence type="ECO:0000313" key="1">
    <source>
        <dbReference type="EMBL" id="KAK9320928.1"/>
    </source>
</evidence>
<gene>
    <name evidence="1" type="ORF">V1517DRAFT_189618</name>
</gene>
<comment type="caution">
    <text evidence="1">The sequence shown here is derived from an EMBL/GenBank/DDBJ whole genome shotgun (WGS) entry which is preliminary data.</text>
</comment>
<protein>
    <submittedName>
        <fullName evidence="1">Uncharacterized protein</fullName>
    </submittedName>
</protein>
<proteinExistence type="predicted"/>
<dbReference type="EMBL" id="MU970112">
    <property type="protein sequence ID" value="KAK9320928.1"/>
    <property type="molecule type" value="Genomic_DNA"/>
</dbReference>
<accession>A0ACC3TIH0</accession>
<name>A0ACC3TIH0_9ASCO</name>
<evidence type="ECO:0000313" key="2">
    <source>
        <dbReference type="Proteomes" id="UP001489719"/>
    </source>
</evidence>
<organism evidence="1 2">
    <name type="scientific">Lipomyces orientalis</name>
    <dbReference type="NCBI Taxonomy" id="1233043"/>
    <lineage>
        <taxon>Eukaryota</taxon>
        <taxon>Fungi</taxon>
        <taxon>Dikarya</taxon>
        <taxon>Ascomycota</taxon>
        <taxon>Saccharomycotina</taxon>
        <taxon>Lipomycetes</taxon>
        <taxon>Lipomycetales</taxon>
        <taxon>Lipomycetaceae</taxon>
        <taxon>Lipomyces</taxon>
    </lineage>
</organism>
<sequence length="154" mass="16879">MEIANCPYYSALLFCFQNYCDNLVNGCDSQYSAGKYVVNYACAASAPYFPAEVLATGGYSCPIGMVRYDQRQYYQAIANVCRPLVCGGTIKEVLDCLRGGFLALCLYYGLSPGSHKNEDGLVNGAHNDINQTATSLDIPSTSFRMPLLLFVELF</sequence>
<dbReference type="Proteomes" id="UP001489719">
    <property type="component" value="Unassembled WGS sequence"/>
</dbReference>